<dbReference type="PANTHER" id="PTHR19282:SF544">
    <property type="entry name" value="TETRASPANIN"/>
    <property type="match status" value="1"/>
</dbReference>
<dbReference type="Gene3D" id="1.10.1450.10">
    <property type="entry name" value="Tetraspanin"/>
    <property type="match status" value="1"/>
</dbReference>
<keyword evidence="4 7" id="KW-1133">Transmembrane helix</keyword>
<protein>
    <recommendedName>
        <fullName evidence="7">Tetraspanin</fullName>
    </recommendedName>
</protein>
<comment type="subcellular location">
    <subcellularLocation>
        <location evidence="1 7">Membrane</location>
        <topology evidence="1 7">Multi-pass membrane protein</topology>
    </subcellularLocation>
</comment>
<dbReference type="InterPro" id="IPR000301">
    <property type="entry name" value="Tetraspanin_animals"/>
</dbReference>
<evidence type="ECO:0000256" key="1">
    <source>
        <dbReference type="ARBA" id="ARBA00004141"/>
    </source>
</evidence>
<dbReference type="CDD" id="cd03127">
    <property type="entry name" value="tetraspanin_LEL"/>
    <property type="match status" value="1"/>
</dbReference>
<dbReference type="InterPro" id="IPR018499">
    <property type="entry name" value="Tetraspanin/Peripherin"/>
</dbReference>
<dbReference type="PANTHER" id="PTHR19282">
    <property type="entry name" value="TETRASPANIN"/>
    <property type="match status" value="1"/>
</dbReference>
<dbReference type="SUPFAM" id="SSF48652">
    <property type="entry name" value="Tetraspanin"/>
    <property type="match status" value="1"/>
</dbReference>
<dbReference type="Pfam" id="PF00335">
    <property type="entry name" value="Tetraspanin"/>
    <property type="match status" value="1"/>
</dbReference>
<comment type="similarity">
    <text evidence="2 7">Belongs to the tetraspanin (TM4SF) family.</text>
</comment>
<evidence type="ECO:0000256" key="5">
    <source>
        <dbReference type="ARBA" id="ARBA00023136"/>
    </source>
</evidence>
<keyword evidence="9" id="KW-1185">Reference proteome</keyword>
<feature type="transmembrane region" description="Helical" evidence="7">
    <location>
        <begin position="52"/>
        <end position="74"/>
    </location>
</feature>
<keyword evidence="6" id="KW-1015">Disulfide bond</keyword>
<dbReference type="InterPro" id="IPR008952">
    <property type="entry name" value="Tetraspanin_EC2_sf"/>
</dbReference>
<name>A0A5N4AAM2_PHOPY</name>
<feature type="disulfide bond" evidence="6">
    <location>
        <begin position="120"/>
        <end position="136"/>
    </location>
</feature>
<dbReference type="PRINTS" id="PR00259">
    <property type="entry name" value="TMFOUR"/>
</dbReference>
<dbReference type="GO" id="GO:0005886">
    <property type="term" value="C:plasma membrane"/>
    <property type="evidence" value="ECO:0007669"/>
    <property type="project" value="TreeGrafter"/>
</dbReference>
<evidence type="ECO:0000313" key="8">
    <source>
        <dbReference type="EMBL" id="KAB0794372.1"/>
    </source>
</evidence>
<sequence>MEFGVGTYIDQIKNSYYIVVYIPKILIGLGAVLILMTLIGPCGVVTGNSMCLSAYLFLSSAMLIGQVVIGAYGLKEFSGSTYAGLGHLEELLLSNIKAYYNSPFPVQSAIDYLQKSFDCCGVKGISDWTSPPPSCCEKFESNTCESNRSKGCGKEIYDYIQSNMSLIWKVVYGIAGFQAFGIVTTYALLLRLGSD</sequence>
<organism evidence="8 9">
    <name type="scientific">Photinus pyralis</name>
    <name type="common">Common eastern firefly</name>
    <name type="synonym">Lampyris pyralis</name>
    <dbReference type="NCBI Taxonomy" id="7054"/>
    <lineage>
        <taxon>Eukaryota</taxon>
        <taxon>Metazoa</taxon>
        <taxon>Ecdysozoa</taxon>
        <taxon>Arthropoda</taxon>
        <taxon>Hexapoda</taxon>
        <taxon>Insecta</taxon>
        <taxon>Pterygota</taxon>
        <taxon>Neoptera</taxon>
        <taxon>Endopterygota</taxon>
        <taxon>Coleoptera</taxon>
        <taxon>Polyphaga</taxon>
        <taxon>Elateriformia</taxon>
        <taxon>Elateroidea</taxon>
        <taxon>Lampyridae</taxon>
        <taxon>Lampyrinae</taxon>
        <taxon>Photinus</taxon>
    </lineage>
</organism>
<evidence type="ECO:0000256" key="3">
    <source>
        <dbReference type="ARBA" id="ARBA00022692"/>
    </source>
</evidence>
<gene>
    <name evidence="8" type="ORF">PPYR_11211</name>
</gene>
<feature type="transmembrane region" description="Helical" evidence="7">
    <location>
        <begin position="170"/>
        <end position="189"/>
    </location>
</feature>
<dbReference type="PIRSF" id="PIRSF002419">
    <property type="entry name" value="Tetraspanin"/>
    <property type="match status" value="1"/>
</dbReference>
<evidence type="ECO:0000256" key="7">
    <source>
        <dbReference type="RuleBase" id="RU361218"/>
    </source>
</evidence>
<dbReference type="EMBL" id="VVIM01000008">
    <property type="protein sequence ID" value="KAB0794372.1"/>
    <property type="molecule type" value="Genomic_DNA"/>
</dbReference>
<evidence type="ECO:0000256" key="6">
    <source>
        <dbReference type="PIRSR" id="PIRSR002419-1"/>
    </source>
</evidence>
<feature type="disulfide bond" evidence="6">
    <location>
        <begin position="119"/>
        <end position="152"/>
    </location>
</feature>
<keyword evidence="5 7" id="KW-0472">Membrane</keyword>
<proteinExistence type="inferred from homology"/>
<comment type="caution">
    <text evidence="8">The sequence shown here is derived from an EMBL/GenBank/DDBJ whole genome shotgun (WGS) entry which is preliminary data.</text>
</comment>
<dbReference type="AlphaFoldDB" id="A0A5N4AAM2"/>
<keyword evidence="3 7" id="KW-0812">Transmembrane</keyword>
<feature type="transmembrane region" description="Helical" evidence="7">
    <location>
        <begin position="16"/>
        <end position="40"/>
    </location>
</feature>
<comment type="caution">
    <text evidence="7">Lacks conserved residue(s) required for the propagation of feature annotation.</text>
</comment>
<dbReference type="InParanoid" id="A0A5N4AAM2"/>
<dbReference type="Proteomes" id="UP000327044">
    <property type="component" value="Unassembled WGS sequence"/>
</dbReference>
<evidence type="ECO:0000313" key="9">
    <source>
        <dbReference type="Proteomes" id="UP000327044"/>
    </source>
</evidence>
<evidence type="ECO:0000256" key="2">
    <source>
        <dbReference type="ARBA" id="ARBA00006840"/>
    </source>
</evidence>
<evidence type="ECO:0000256" key="4">
    <source>
        <dbReference type="ARBA" id="ARBA00022989"/>
    </source>
</evidence>
<accession>A0A5N4AAM2</accession>
<reference evidence="8 9" key="1">
    <citation type="journal article" date="2018" name="Elife">
        <title>Firefly genomes illuminate parallel origins of bioluminescence in beetles.</title>
        <authorList>
            <person name="Fallon T.R."/>
            <person name="Lower S.E."/>
            <person name="Chang C.H."/>
            <person name="Bessho-Uehara M."/>
            <person name="Martin G.J."/>
            <person name="Bewick A.J."/>
            <person name="Behringer M."/>
            <person name="Debat H.J."/>
            <person name="Wong I."/>
            <person name="Day J.C."/>
            <person name="Suvorov A."/>
            <person name="Silva C.J."/>
            <person name="Stanger-Hall K.F."/>
            <person name="Hall D.W."/>
            <person name="Schmitz R.J."/>
            <person name="Nelson D.R."/>
            <person name="Lewis S.M."/>
            <person name="Shigenobu S."/>
            <person name="Bybee S.M."/>
            <person name="Larracuente A.M."/>
            <person name="Oba Y."/>
            <person name="Weng J.K."/>
        </authorList>
    </citation>
    <scope>NUCLEOTIDE SEQUENCE [LARGE SCALE GENOMIC DNA]</scope>
    <source>
        <strain evidence="8">1611_PpyrPB1</strain>
        <tissue evidence="8">Whole body</tissue>
    </source>
</reference>